<feature type="compositionally biased region" description="Low complexity" evidence="3">
    <location>
        <begin position="592"/>
        <end position="632"/>
    </location>
</feature>
<evidence type="ECO:0000256" key="1">
    <source>
        <dbReference type="ARBA" id="ARBA00022441"/>
    </source>
</evidence>
<comment type="caution">
    <text evidence="5">The sequence shown here is derived from an EMBL/GenBank/DDBJ whole genome shotgun (WGS) entry which is preliminary data.</text>
</comment>
<evidence type="ECO:0008006" key="7">
    <source>
        <dbReference type="Google" id="ProtNLM"/>
    </source>
</evidence>
<evidence type="ECO:0000256" key="4">
    <source>
        <dbReference type="SAM" id="Phobius"/>
    </source>
</evidence>
<dbReference type="STRING" id="765915.A0A1Y2HJT6"/>
<keyword evidence="4" id="KW-0472">Membrane</keyword>
<keyword evidence="4" id="KW-1133">Transmembrane helix</keyword>
<evidence type="ECO:0000256" key="3">
    <source>
        <dbReference type="SAM" id="MobiDB-lite"/>
    </source>
</evidence>
<dbReference type="OrthoDB" id="432528at2759"/>
<dbReference type="PANTHER" id="PTHR46093:SF18">
    <property type="entry name" value="FIBRONECTIN TYPE-III DOMAIN-CONTAINING PROTEIN"/>
    <property type="match status" value="1"/>
</dbReference>
<evidence type="ECO:0000313" key="6">
    <source>
        <dbReference type="Proteomes" id="UP000193411"/>
    </source>
</evidence>
<feature type="compositionally biased region" description="Polar residues" evidence="3">
    <location>
        <begin position="374"/>
        <end position="385"/>
    </location>
</feature>
<accession>A0A1Y2HJT6</accession>
<reference evidence="5 6" key="1">
    <citation type="submission" date="2016-07" db="EMBL/GenBank/DDBJ databases">
        <title>Pervasive Adenine N6-methylation of Active Genes in Fungi.</title>
        <authorList>
            <consortium name="DOE Joint Genome Institute"/>
            <person name="Mondo S.J."/>
            <person name="Dannebaum R.O."/>
            <person name="Kuo R.C."/>
            <person name="Labutti K."/>
            <person name="Haridas S."/>
            <person name="Kuo A."/>
            <person name="Salamov A."/>
            <person name="Ahrendt S.R."/>
            <person name="Lipzen A."/>
            <person name="Sullivan W."/>
            <person name="Andreopoulos W.B."/>
            <person name="Clum A."/>
            <person name="Lindquist E."/>
            <person name="Daum C."/>
            <person name="Ramamoorthy G.K."/>
            <person name="Gryganskyi A."/>
            <person name="Culley D."/>
            <person name="Magnuson J.K."/>
            <person name="James T.Y."/>
            <person name="O'Malley M.A."/>
            <person name="Stajich J.E."/>
            <person name="Spatafora J.W."/>
            <person name="Visel A."/>
            <person name="Grigoriev I.V."/>
        </authorList>
    </citation>
    <scope>NUCLEOTIDE SEQUENCE [LARGE SCALE GENOMIC DNA]</scope>
    <source>
        <strain evidence="5 6">PL171</strain>
    </source>
</reference>
<proteinExistence type="predicted"/>
<keyword evidence="1" id="KW-0880">Kelch repeat</keyword>
<feature type="transmembrane region" description="Helical" evidence="4">
    <location>
        <begin position="414"/>
        <end position="440"/>
    </location>
</feature>
<protein>
    <recommendedName>
        <fullName evidence="7">Galactose oxidase</fullName>
    </recommendedName>
</protein>
<keyword evidence="4" id="KW-0812">Transmembrane</keyword>
<feature type="region of interest" description="Disordered" evidence="3">
    <location>
        <begin position="675"/>
        <end position="705"/>
    </location>
</feature>
<keyword evidence="6" id="KW-1185">Reference proteome</keyword>
<dbReference type="Gene3D" id="2.120.10.80">
    <property type="entry name" value="Kelch-type beta propeller"/>
    <property type="match status" value="2"/>
</dbReference>
<sequence>MSAQQAPLVARWGHGAVIVGPNLYLLGGRTPSGSTSQVVKVDLSKSFTVTSPPYTQRAADLSAKVGQGLTQCRALSGNGNTPVRIRCIGGVETAGSFGSSLTDQVFNDATPGWLQAVATTGSPMPGPRYGHGLAYSGDNYWLFGGSTASPQPGEPFAPPTQLTNTMYKLDLKSNAWSQVSTASGANPPGLSQFTLTTLRSAPNLLVAIGGVLDNGNLAPMDKVWVFNTKTTAWREYSVGGQTPPARRGHASCSVGNFVYMFGGTNAAAGYFMADFTALIYDANADAFTWNPLFRPALSNYGPGGAAQYPIGRAFHQLTCATKRVFVTYGYSSQSAIDDPTVGMVVFPNSISSTAGPTAAMHLYDLDQAGSGGWTTTYNPPSNANDLNGDEVPSVQLPDGLDAGSGSGSGSSSGFWTLPAIIGIVCAGIAVVAAIIVLFCYMRSRSRAKAANARLASQVNSMRPTSAGGNMPGTPAAANKASTPRYTVMGPQAPLAANPSPAMPAQPSPQQPMDPYANAYSTAPSPGPTMSTGGATEYMQQQQGPTPAANLNILYMGPAQGRPPVVTTRPVIPVVQRAPDSASEYSVGPGSPPFGAAPAPAQAPQPAQLPRAHPAAASSAASVITSDSSQYQGHHQHQQRTVREVRQGVVNEYVLPPESMSRPMTGEMAVIEEAGTPTNRAQQGGKVPGSPRAGSVHSIESGVQFA</sequence>
<dbReference type="EMBL" id="MCFL01000025">
    <property type="protein sequence ID" value="ORZ34878.1"/>
    <property type="molecule type" value="Genomic_DNA"/>
</dbReference>
<evidence type="ECO:0000256" key="2">
    <source>
        <dbReference type="ARBA" id="ARBA00022737"/>
    </source>
</evidence>
<organism evidence="5 6">
    <name type="scientific">Catenaria anguillulae PL171</name>
    <dbReference type="NCBI Taxonomy" id="765915"/>
    <lineage>
        <taxon>Eukaryota</taxon>
        <taxon>Fungi</taxon>
        <taxon>Fungi incertae sedis</taxon>
        <taxon>Blastocladiomycota</taxon>
        <taxon>Blastocladiomycetes</taxon>
        <taxon>Blastocladiales</taxon>
        <taxon>Catenariaceae</taxon>
        <taxon>Catenaria</taxon>
    </lineage>
</organism>
<keyword evidence="2" id="KW-0677">Repeat</keyword>
<name>A0A1Y2HJT6_9FUNG</name>
<dbReference type="AlphaFoldDB" id="A0A1Y2HJT6"/>
<dbReference type="Proteomes" id="UP000193411">
    <property type="component" value="Unassembled WGS sequence"/>
</dbReference>
<gene>
    <name evidence="5" type="ORF">BCR44DRAFT_82345</name>
</gene>
<dbReference type="SUPFAM" id="SSF117281">
    <property type="entry name" value="Kelch motif"/>
    <property type="match status" value="1"/>
</dbReference>
<evidence type="ECO:0000313" key="5">
    <source>
        <dbReference type="EMBL" id="ORZ34878.1"/>
    </source>
</evidence>
<dbReference type="Pfam" id="PF24681">
    <property type="entry name" value="Kelch_KLHDC2_KLHL20_DRC7"/>
    <property type="match status" value="1"/>
</dbReference>
<dbReference type="PANTHER" id="PTHR46093">
    <property type="entry name" value="ACYL-COA-BINDING DOMAIN-CONTAINING PROTEIN 5"/>
    <property type="match status" value="1"/>
</dbReference>
<dbReference type="InterPro" id="IPR015915">
    <property type="entry name" value="Kelch-typ_b-propeller"/>
</dbReference>
<feature type="region of interest" description="Disordered" evidence="3">
    <location>
        <begin position="578"/>
        <end position="644"/>
    </location>
</feature>
<feature type="region of interest" description="Disordered" evidence="3">
    <location>
        <begin position="522"/>
        <end position="543"/>
    </location>
</feature>
<feature type="region of interest" description="Disordered" evidence="3">
    <location>
        <begin position="374"/>
        <end position="407"/>
    </location>
</feature>